<evidence type="ECO:0000313" key="1">
    <source>
        <dbReference type="EMBL" id="AJJ11230.1"/>
    </source>
</evidence>
<name>A0A0U1HTX0_YERRO</name>
<evidence type="ECO:0000313" key="2">
    <source>
        <dbReference type="EMBL" id="CQI91369.1"/>
    </source>
</evidence>
<evidence type="ECO:0000313" key="3">
    <source>
        <dbReference type="Proteomes" id="UP000031914"/>
    </source>
</evidence>
<organism evidence="2 4">
    <name type="scientific">Yersinia rohdei</name>
    <dbReference type="NCBI Taxonomy" id="29485"/>
    <lineage>
        <taxon>Bacteria</taxon>
        <taxon>Pseudomonadati</taxon>
        <taxon>Pseudomonadota</taxon>
        <taxon>Gammaproteobacteria</taxon>
        <taxon>Enterobacterales</taxon>
        <taxon>Yersiniaceae</taxon>
        <taxon>Yersinia</taxon>
    </lineage>
</organism>
<dbReference type="EMBL" id="CP009787">
    <property type="protein sequence ID" value="AJJ11230.1"/>
    <property type="molecule type" value="Genomic_DNA"/>
</dbReference>
<accession>A0A0U1HTX0</accession>
<dbReference type="Proteomes" id="UP000031914">
    <property type="component" value="Chromosome"/>
</dbReference>
<dbReference type="EMBL" id="CTKE01000011">
    <property type="protein sequence ID" value="CQI91369.1"/>
    <property type="molecule type" value="Genomic_DNA"/>
</dbReference>
<dbReference type="Proteomes" id="UP000042054">
    <property type="component" value="Unassembled WGS sequence"/>
</dbReference>
<dbReference type="STRING" id="29485.CH64_1585"/>
<reference evidence="2 4" key="2">
    <citation type="submission" date="2015-03" db="EMBL/GenBank/DDBJ databases">
        <authorList>
            <person name="Murphy D."/>
        </authorList>
    </citation>
    <scope>NUCLEOTIDE SEQUENCE [LARGE SCALE GENOMIC DNA]</scope>
    <source>
        <strain evidence="2 4">68/02</strain>
    </source>
</reference>
<sequence>MTLAMERKRSTSPSLYCLLLIKAVIVFCISNKSLINTKILLLVITKSGKKYISRESSHKLKGQDNAFILLPLSAVKRGVCCFQKLIGINNYSLNFHFF</sequence>
<reference evidence="1 3" key="1">
    <citation type="journal article" date="2015" name="Genome Announc.">
        <title>Thirty-Two Complete Genome Assemblies of Nine Yersinia Species, Including Y. pestis, Y. pseudotuberculosis, and Y. enterocolitica.</title>
        <authorList>
            <person name="Johnson S.L."/>
            <person name="Daligault H.E."/>
            <person name="Davenport K.W."/>
            <person name="Jaissle J."/>
            <person name="Frey K.G."/>
            <person name="Ladner J.T."/>
            <person name="Broomall S.M."/>
            <person name="Bishop-Lilly K.A."/>
            <person name="Bruce D.C."/>
            <person name="Coyne S.R."/>
            <person name="Gibbons H.S."/>
            <person name="Lo C.C."/>
            <person name="Munk A.C."/>
            <person name="Rosenzweig C.N."/>
            <person name="Koroleva G.I."/>
            <person name="Palacios G.F."/>
            <person name="Redden C.L."/>
            <person name="Xu Y."/>
            <person name="Minogue T.D."/>
            <person name="Chain P.S."/>
        </authorList>
    </citation>
    <scope>NUCLEOTIDE SEQUENCE [LARGE SCALE GENOMIC DNA]</scope>
    <source>
        <strain evidence="1 3">YRA</strain>
    </source>
</reference>
<keyword evidence="3" id="KW-1185">Reference proteome</keyword>
<dbReference type="AlphaFoldDB" id="A0A0U1HTX0"/>
<dbReference type="KEGG" id="yro:CH64_1585"/>
<evidence type="ECO:0000313" key="4">
    <source>
        <dbReference type="Proteomes" id="UP000042054"/>
    </source>
</evidence>
<protein>
    <submittedName>
        <fullName evidence="2">Uncharacterized protein</fullName>
    </submittedName>
</protein>
<gene>
    <name evidence="1" type="ORF">CH64_1585</name>
    <name evidence="2" type="ORF">ERS008555_02384</name>
</gene>
<proteinExistence type="predicted"/>